<feature type="domain" description="UBR-type" evidence="9">
    <location>
        <begin position="360"/>
        <end position="433"/>
    </location>
</feature>
<dbReference type="InterPro" id="IPR047509">
    <property type="entry name" value="UBR4-like_UBR-box"/>
</dbReference>
<feature type="compositionally biased region" description="Low complexity" evidence="8">
    <location>
        <begin position="1631"/>
        <end position="1645"/>
    </location>
</feature>
<dbReference type="PROSITE" id="PS52043">
    <property type="entry name" value="UBR4_E3"/>
    <property type="match status" value="1"/>
</dbReference>
<comment type="similarity">
    <text evidence="1 7">Belongs to the UBR4 family.</text>
</comment>
<dbReference type="PROSITE" id="PS51157">
    <property type="entry name" value="ZF_UBR"/>
    <property type="match status" value="1"/>
</dbReference>
<feature type="region of interest" description="Disordered" evidence="8">
    <location>
        <begin position="1135"/>
        <end position="1168"/>
    </location>
</feature>
<dbReference type="InterPro" id="IPR036322">
    <property type="entry name" value="WD40_repeat_dom_sf"/>
</dbReference>
<feature type="compositionally biased region" description="Low complexity" evidence="8">
    <location>
        <begin position="1143"/>
        <end position="1165"/>
    </location>
</feature>
<dbReference type="GO" id="GO:0008270">
    <property type="term" value="F:zinc ion binding"/>
    <property type="evidence" value="ECO:0007669"/>
    <property type="project" value="UniProtKB-KW"/>
</dbReference>
<evidence type="ECO:0000256" key="1">
    <source>
        <dbReference type="ARBA" id="ARBA00009970"/>
    </source>
</evidence>
<evidence type="ECO:0000256" key="8">
    <source>
        <dbReference type="SAM" id="MobiDB-lite"/>
    </source>
</evidence>
<feature type="compositionally biased region" description="Basic and acidic residues" evidence="8">
    <location>
        <begin position="2829"/>
        <end position="2842"/>
    </location>
</feature>
<feature type="compositionally biased region" description="Polar residues" evidence="8">
    <location>
        <begin position="1580"/>
        <end position="1593"/>
    </location>
</feature>
<dbReference type="SUPFAM" id="SSF50978">
    <property type="entry name" value="WD40 repeat-like"/>
    <property type="match status" value="1"/>
</dbReference>
<feature type="region of interest" description="Disordered" evidence="8">
    <location>
        <begin position="91"/>
        <end position="152"/>
    </location>
</feature>
<evidence type="ECO:0000259" key="9">
    <source>
        <dbReference type="PROSITE" id="PS51157"/>
    </source>
</evidence>
<reference evidence="10" key="1">
    <citation type="submission" date="2020-03" db="EMBL/GenBank/DDBJ databases">
        <title>Transcriptomic Profiling of the Digestive Tract of the Rat Flea, Xenopsylla cheopis, Following Blood Feeding and Infection with Yersinia pestis.</title>
        <authorList>
            <person name="Bland D.M."/>
            <person name="Martens C.A."/>
            <person name="Virtaneva K."/>
            <person name="Kanakabandi K."/>
            <person name="Long D."/>
            <person name="Rosenke R."/>
            <person name="Saturday G.A."/>
            <person name="Hoyt F.H."/>
            <person name="Bruno D.P."/>
            <person name="Ribeiro J.M.C."/>
            <person name="Hinnebusch J."/>
        </authorList>
    </citation>
    <scope>NUCLEOTIDE SEQUENCE</scope>
</reference>
<evidence type="ECO:0000256" key="3">
    <source>
        <dbReference type="ARBA" id="ARBA00022771"/>
    </source>
</evidence>
<feature type="zinc finger region" description="UBR-type" evidence="6">
    <location>
        <begin position="360"/>
        <end position="433"/>
    </location>
</feature>
<proteinExistence type="inferred from homology"/>
<dbReference type="PANTHER" id="PTHR21725">
    <property type="entry name" value="E3 UBIQUITIN-PROTEIN LIGASE UBR4"/>
    <property type="match status" value="1"/>
</dbReference>
<sequence length="3946" mass="438288">MGQCALYQFFWIANEGSLVQVLLSIGTFSMTQGYSTKVLHFFNKLFQASEKSEKDLSLEQLCSSIDDLATVDEDRLQGWLSQVLLGTPELQRSASVSSSNIPTPTNATNNTPPSNEKESTPKPDNTSTSDAQATGHITTGAEPQNNTSTGSSIDAANAEVTTTADNLWVVASDRSPLHGEGHVRRRTNEEKSILQENGQLLQTLTNYIVNGNKIVPAVSQTILQSLIPLGSQILCPLQDCLAFTDLMNIMTTLADSNQGKGHAMLFAAVNEWLEICHQYLTQKEVIEKLENGVSGKHLSVLESATCLLRYLTDLLHGLGALSARSTSPPWDIDMPPETEEWPDDLQEDDESAADDSDEDSLCNKLCTFTTTQKEFMNQHWYHCHTCKMLDGVGVCTVCARVCHRGHDISYAKYGNFFCDCGAKEDGSCQALTKRGAQSSDSSQCQTGTSSSNDLIQPTSVRRRLSSPLCPQKAYEVEKHPVLAKQIESSRENLKQVPQWKQVTELLLNMTEALLPALNFSCARNSVVGCHKRAQAALAQLHLPNKKFVTSEKLMVPTLGSQEGAFENVRVSFSGEQGATIRQLLSAHMIRRVAMCCLSSPHGKRQHLAVSHEKGKITVLQLSALLKQADTSKRKLTLTRLSSAPIPFTVLSLTSNPCNEDFLAVCGLKECHVLTFNTSGSVSEHLVLHPQLETGNFIIRAIWLPGSQTILALITADFVKIYDLSKDALSPQYYFLVPTGKIRDCTFVYQEGTFYMLLMASVGYIYTQAMVEESHAKHGPFYVTNTLEMSHPDISDVKGQIGGGGVSIFYSHTLQMLFFSYSQGKSFMAPMYNVDNGLVSIIPIVLSTGTSKSGSKSANTTPQPLCQWMEVPSHPGLICASLQSSNNPVVFMLNPDTVLVQEVKVVPAKAKIMDMVAIRHSAPSVDNKTTLILLCEDGSLRIYAASNKQTGYWLSPTVQPPFSVMKSTKRLPKKAGTKNGVSASKSTGAQQFPIDFFEFCMAMSDVEFGGNDLLQIYNPVQLKHRLNSTGMYVASTKATGFTLEISNPDNNMVICGVRVQMGNQDVVRTPAYVEILGRCIQTTCIRTRWFDIPLTREESLQSDKKLNILFGPSQDPDGVIMVDNVKIYGKTKDTFGWPEESDDAAASSTAPSSNNNQNIQSTSDSDASQSNALITPLDKMMSGLLEVIEGSFLICQLQPNDPLRSLAFGTTSKLITMPTTIQIQMNTQAVMASLHNTKSSYHAYKDQVLMNHVSEQLMTMSKTPDCKDLDPEGFYRLLLIIRNMAVARPANLTKFAAALGESKHIMDQFMDVLWALHEVSPVNRFISSAVVSGLPHTESVIFCIVEIIHAFMLNETSLVPLGCRLYMSMLLNKDMLISFTSKHAIIQMLRPRPHILPCDPQQGASASSSEVALTVTSCASSSGNKPSSSRSSNRGKIKTEQSSNHSSSRLSRGNPGGTSSAQQVRQLEQDLQDLEPVPSHPSLASLEAFLAAPGGFPPLMDLPPDADDEAMVELAIALSLQDHEGGLHALQQGLANLQNLGANLHNIQQVLSGANIANVGHGGHYSDTTASAGGSDDEGSTAATDGSTLRTSIADQGGSNGSESGGSGAESTGGVSGRSSAYGDNLVSAAAGTGASSGLSSTSPPGQTDAAPTTSNVAPPIQQQSSVASIEPESSDADLGEATGELLAIEMPHSAKHQLELENEALDKEANIKMHQLRVQVLSNMVDNMMQLKSVSGVRSIPYMQVILMLTTDLNGTSENDRQVLHKLLSALVEELGFAPRFVEDGSTEIKESVQKKIADLDDVHVRTNSREVNLVIVRLLSVLMSRSKQQSSKSPANEGLVFVSRMTANLLHKSGVVEYCHNLLTKLLEYWSTPAVLEEAISASGVSGTLLKEHLPNTLPDMQPFFLRQYVKGHCTDVFEEYPQLLTEMAVRLPYQIQKHTEGGQSLGRHWKETLCEYMMNPNTSFAKRQVRKMLLFLCGHKGKYRQLRDVHSLHTHFKAIRSCCDDPTSLPYDYLVDLVEHLKACLEVASVRTGNWQKYCIANDNVVPFLMQASCLLDEGVSSIILQLLQSAICNNNKLQTPDANKTGSSTNATASAPTVAPAVSTQSTPAPAARSTTKDHRKEREKSEESDSADSKFEDSQCAILVNQINTQVSSDILRKFIKTFLLETNSTNVRWQAHALLLAMYTNSSPAQKEALLELLWNLLQFLPAFGRRTAQFVDLLGYFSLKTKDIENKMGAYMEQAVLVLQAQNQLLSQHSNAQLYSGLSQYVELEGYYLESEPCLVCNNPEIPFSTIKLSSIKVDSKFTTTTTIVKLVNSHTISKITLRIADLKRTKMVRVINIYYNDRTVQAVVELKNKPALWHKAKKVTLSSGQTDVKIDFPLPITACNLMIEYADFYETVQGTSESLQCPRCSAAVPAHPGVCGNCGENVFQCHKCRAINYDEKDPFLCHACGFCKYAKFDYSLFARPCCAVDTIENDDDRRKTVQNINNLLEKADRVYQQLINNKPVLELLVKKVSEHRSDFNVDDTMGGFVVNSTSQVNKVVQLIAQKYCVESKNFFEDLSKILQKVEASRKELISYDKKQMDFVVVMNSDTPKNVNTKNRCYGCALAATEHCLTLLRVMATFAPCRWYLIHKQGVLQELVNHNLRGGTHQIQEEVRQLLCLLTKDCTQDTELLCTLLVERITLALKAQVTFCDFYPGVRHEMALLAELVAQEDNCWEMKLRTVMKLFILGCNETRSPAVMEAIVLPCLRILQSVVSPAQPTSQLNKNKTLSSLSSICPPEGITINLDKWLNSDNNESFSSWKQRMPKRSQEEISSDKPNLNETKMDIDSENSDSKSETLPVDKNAMKRQTKERYLLEKYAYRWRHKIQRMHGLRALNLDGTWLKQVLFSPRSRLARQVACTIVQSLSQTHERHREMLCLLTGYLQEIGRAGKSSDEFLALYKSLMEEAPWKQYLALKGVLMHLADLLTKEIQDIHHLEETTLTADIVQGYALKQITELLSSFLEDSSIRQAYKGRLVGAVLGGYLSLKSLVVQRTRLIDDTQEQLLEMLEEMTTGTEAETKAFMSVCMETVTKYPLMDVRTPVFIFERLCSIIYPEENDIGEFFLSLEKDPQQEDFLQGRMLGNPYSSNEAGLGPLMRDVKNKICQDCELVALLEDDNGMELLVNNKIMSLDLPVKEVYKKVWLAEQCEGESMRVVYRMRGLLGDATEEFVETLRAKTQQSVDNEELYKMANVLADCGGLQIMLDRLNAIQNVSRSRPLLQVLLKLFRLCVKVKKCQEVLCRPELSSVSVFLKVLQLCLQSESDSQLASVTEQLLDIMETILSKAANDSLASFLQFSSTFGGPEYVQALLSCTNNPSVRNNQCVLNHLTRVVAALVYGNDIKMALLCEHFKACVDFNKFDFDRTSEDEFRLELFCVLCTGIEKNCIGGTLKDYIISLGMVKNALEYITMHAPCVKPTLLRTDSDELKEFISKPALKYILRFLTGLATEHEAAQVLISEDIIPIIHRLEQVSSDEHVGSLAENLLEALRTDPATAARVQQVREFTRAEKKRLAMAMREKQLGAMGMRTNDKGQVTAKSTILQQMEDLGEETGLVCVICREGYKCQPTKVLGIYTFSKRCNVEEYDSKARWTMGYTTVTHFNVVHFECHMSAVRLARARDEWESAGLQNANTRCNGLLPLWGMQVPELAFASSLARHDTYLQESTGHRDIGYSSTIHDLKLLFLRFAQEKSFHEDAGGGGPQSNMHLVPYLIHMALYVINTTRTAGREEKVLVSYLDTPPGERWIESSHEAEGPLYLATMSLHIQSGRRWKRHRLTHLKRLLVLAHTRRAHHVGPVRSLEGHKDPYAYSVYKPYLMFYGLIDLAYKHFFKNVPEDESWPIALALFIRRSDEQLIRSSEALLTAYNEEFLPCTSFEEYCDVAGLLEDIPEPANYLVDILNELP</sequence>
<dbReference type="InterPro" id="IPR045841">
    <property type="entry name" value="E3_UBR4_N"/>
</dbReference>
<keyword evidence="5" id="KW-0112">Calmodulin-binding</keyword>
<evidence type="ECO:0000256" key="6">
    <source>
        <dbReference type="PROSITE-ProRule" id="PRU00508"/>
    </source>
</evidence>
<evidence type="ECO:0000256" key="7">
    <source>
        <dbReference type="PROSITE-ProRule" id="PRU01388"/>
    </source>
</evidence>
<organism evidence="10">
    <name type="scientific">Xenopsylla cheopis</name>
    <name type="common">Oriental rat flea</name>
    <name type="synonym">Pulex cheopis</name>
    <dbReference type="NCBI Taxonomy" id="163159"/>
    <lineage>
        <taxon>Eukaryota</taxon>
        <taxon>Metazoa</taxon>
        <taxon>Ecdysozoa</taxon>
        <taxon>Arthropoda</taxon>
        <taxon>Hexapoda</taxon>
        <taxon>Insecta</taxon>
        <taxon>Pterygota</taxon>
        <taxon>Neoptera</taxon>
        <taxon>Endopterygota</taxon>
        <taxon>Siphonaptera</taxon>
        <taxon>Pulicidae</taxon>
        <taxon>Xenopsyllinae</taxon>
        <taxon>Xenopsylla</taxon>
    </lineage>
</organism>
<feature type="compositionally biased region" description="Basic and acidic residues" evidence="8">
    <location>
        <begin position="2118"/>
        <end position="2137"/>
    </location>
</feature>
<dbReference type="GO" id="GO:0005516">
    <property type="term" value="F:calmodulin binding"/>
    <property type="evidence" value="ECO:0007669"/>
    <property type="project" value="UniProtKB-KW"/>
</dbReference>
<evidence type="ECO:0000256" key="2">
    <source>
        <dbReference type="ARBA" id="ARBA00022723"/>
    </source>
</evidence>
<dbReference type="Pfam" id="PF19423">
    <property type="entry name" value="E3_UBR4_N"/>
    <property type="match status" value="2"/>
</dbReference>
<feature type="region of interest" description="Disordered" evidence="8">
    <location>
        <begin position="2803"/>
        <end position="2845"/>
    </location>
</feature>
<protein>
    <submittedName>
        <fullName evidence="10">Putative e3 ubiquitin-protein ligase ubr4</fullName>
    </submittedName>
</protein>
<feature type="compositionally biased region" description="Polar residues" evidence="8">
    <location>
        <begin position="1649"/>
        <end position="1667"/>
    </location>
</feature>
<dbReference type="Pfam" id="PF02207">
    <property type="entry name" value="zf-UBR"/>
    <property type="match status" value="1"/>
</dbReference>
<feature type="compositionally biased region" description="Low complexity" evidence="8">
    <location>
        <begin position="2090"/>
        <end position="2107"/>
    </location>
</feature>
<dbReference type="InterPro" id="IPR045189">
    <property type="entry name" value="UBR4-like"/>
</dbReference>
<feature type="region of interest" description="Disordered" evidence="8">
    <location>
        <begin position="1566"/>
        <end position="1619"/>
    </location>
</feature>
<dbReference type="Pfam" id="PF24079">
    <property type="entry name" value="UBR4"/>
    <property type="match status" value="1"/>
</dbReference>
<feature type="compositionally biased region" description="Low complexity" evidence="8">
    <location>
        <begin position="1419"/>
        <end position="1433"/>
    </location>
</feature>
<dbReference type="InterPro" id="IPR003126">
    <property type="entry name" value="Znf_UBR"/>
</dbReference>
<keyword evidence="3 7" id="KW-0863">Zinc-finger</keyword>
<name>A0A6M2E140_XENCH</name>
<keyword evidence="2" id="KW-0479">Metal-binding</keyword>
<evidence type="ECO:0000313" key="10">
    <source>
        <dbReference type="EMBL" id="NOV51590.1"/>
    </source>
</evidence>
<feature type="region of interest" description="Disordered" evidence="8">
    <location>
        <begin position="1416"/>
        <end position="1463"/>
    </location>
</feature>
<feature type="compositionally biased region" description="Polar residues" evidence="8">
    <location>
        <begin position="122"/>
        <end position="152"/>
    </location>
</feature>
<dbReference type="InterPro" id="IPR025704">
    <property type="entry name" value="E3_Ub_ligase_UBR4_C"/>
</dbReference>
<feature type="region of interest" description="UBR4 E3 catalytic module" evidence="7">
    <location>
        <begin position="3479"/>
        <end position="3945"/>
    </location>
</feature>
<feature type="compositionally biased region" description="Acidic residues" evidence="8">
    <location>
        <begin position="334"/>
        <end position="359"/>
    </location>
</feature>
<dbReference type="InterPro" id="IPR056530">
    <property type="entry name" value="UBR4-like_dom"/>
</dbReference>
<feature type="compositionally biased region" description="Low complexity" evidence="8">
    <location>
        <begin position="1441"/>
        <end position="1450"/>
    </location>
</feature>
<feature type="compositionally biased region" description="Low complexity" evidence="8">
    <location>
        <begin position="97"/>
        <end position="114"/>
    </location>
</feature>
<dbReference type="CDD" id="cd19680">
    <property type="entry name" value="UBR-box_UBR4"/>
    <property type="match status" value="1"/>
</dbReference>
<feature type="region of interest" description="Disordered" evidence="8">
    <location>
        <begin position="2085"/>
        <end position="2137"/>
    </location>
</feature>
<evidence type="ECO:0000256" key="5">
    <source>
        <dbReference type="ARBA" id="ARBA00022860"/>
    </source>
</evidence>
<dbReference type="EMBL" id="GIIL01007864">
    <property type="protein sequence ID" value="NOV51590.1"/>
    <property type="molecule type" value="Transcribed_RNA"/>
</dbReference>
<evidence type="ECO:0000256" key="4">
    <source>
        <dbReference type="ARBA" id="ARBA00022833"/>
    </source>
</evidence>
<feature type="compositionally biased region" description="Gly residues" evidence="8">
    <location>
        <begin position="1597"/>
        <end position="1607"/>
    </location>
</feature>
<keyword evidence="4" id="KW-0862">Zinc</keyword>
<dbReference type="Pfam" id="PF13764">
    <property type="entry name" value="E3_UbLigase_R4"/>
    <property type="match status" value="1"/>
</dbReference>
<accession>A0A6M2E140</accession>
<dbReference type="PANTHER" id="PTHR21725:SF1">
    <property type="entry name" value="E3 UBIQUITIN-PROTEIN LIGASE UBR4"/>
    <property type="match status" value="1"/>
</dbReference>
<dbReference type="SMART" id="SM00396">
    <property type="entry name" value="ZnF_UBR1"/>
    <property type="match status" value="1"/>
</dbReference>
<feature type="region of interest" description="Disordered" evidence="8">
    <location>
        <begin position="327"/>
        <end position="359"/>
    </location>
</feature>
<feature type="region of interest" description="Disordered" evidence="8">
    <location>
        <begin position="1631"/>
        <end position="1677"/>
    </location>
</feature>